<evidence type="ECO:0000313" key="2">
    <source>
        <dbReference type="EMBL" id="EAW32367.1"/>
    </source>
</evidence>
<dbReference type="InterPro" id="IPR011008">
    <property type="entry name" value="Dimeric_a/b-barrel"/>
</dbReference>
<dbReference type="eggNOG" id="COG5470">
    <property type="taxonomic scope" value="Bacteria"/>
</dbReference>
<dbReference type="Gene3D" id="3.30.70.100">
    <property type="match status" value="1"/>
</dbReference>
<evidence type="ECO:0000313" key="3">
    <source>
        <dbReference type="Proteomes" id="UP000004931"/>
    </source>
</evidence>
<dbReference type="PANTHER" id="PTHR41521">
    <property type="match status" value="1"/>
</dbReference>
<sequence length="87" mass="9593">MSNYEGRSQYDLYESGFAEVFAKVDGTMLSVDEDPLILAGDWTATRSVIIEFPSEKSALTWMAPDEYQAIAEHRNAGSTVNSILVKG</sequence>
<dbReference type="SUPFAM" id="SSF54909">
    <property type="entry name" value="Dimeric alpha+beta barrel"/>
    <property type="match status" value="1"/>
</dbReference>
<organism evidence="2 3">
    <name type="scientific">marine gamma proteobacterium HTCC2143</name>
    <dbReference type="NCBI Taxonomy" id="247633"/>
    <lineage>
        <taxon>Bacteria</taxon>
        <taxon>Pseudomonadati</taxon>
        <taxon>Pseudomonadota</taxon>
        <taxon>Gammaproteobacteria</taxon>
        <taxon>Cellvibrionales</taxon>
        <taxon>Spongiibacteraceae</taxon>
        <taxon>BD1-7 clade</taxon>
    </lineage>
</organism>
<protein>
    <recommendedName>
        <fullName evidence="1">DUF1330 domain-containing protein</fullName>
    </recommendedName>
</protein>
<dbReference type="PANTHER" id="PTHR41521:SF4">
    <property type="entry name" value="BLR0684 PROTEIN"/>
    <property type="match status" value="1"/>
</dbReference>
<comment type="caution">
    <text evidence="2">The sequence shown here is derived from an EMBL/GenBank/DDBJ whole genome shotgun (WGS) entry which is preliminary data.</text>
</comment>
<dbReference type="Pfam" id="PF07045">
    <property type="entry name" value="DUF1330"/>
    <property type="match status" value="1"/>
</dbReference>
<dbReference type="EMBL" id="AAVT01000001">
    <property type="protein sequence ID" value="EAW32367.1"/>
    <property type="molecule type" value="Genomic_DNA"/>
</dbReference>
<reference evidence="2 3" key="1">
    <citation type="journal article" date="2010" name="J. Bacteriol.">
        <title>Genome sequence of the oligotrophic marine Gammaproteobacterium HTCC2143, isolated from the Oregon Coast.</title>
        <authorList>
            <person name="Oh H.M."/>
            <person name="Kang I."/>
            <person name="Ferriera S."/>
            <person name="Giovannoni S.J."/>
            <person name="Cho J.C."/>
        </authorList>
    </citation>
    <scope>NUCLEOTIDE SEQUENCE [LARGE SCALE GENOMIC DNA]</scope>
    <source>
        <strain evidence="2 3">HTCC2143</strain>
    </source>
</reference>
<dbReference type="Proteomes" id="UP000004931">
    <property type="component" value="Unassembled WGS sequence"/>
</dbReference>
<name>A0Y8B3_9GAMM</name>
<gene>
    <name evidence="2" type="ORF">GP2143_13966</name>
</gene>
<proteinExistence type="predicted"/>
<feature type="domain" description="DUF1330" evidence="1">
    <location>
        <begin position="7"/>
        <end position="87"/>
    </location>
</feature>
<accession>A0Y8B3</accession>
<dbReference type="OrthoDB" id="9806380at2"/>
<dbReference type="InterPro" id="IPR010753">
    <property type="entry name" value="DUF1330"/>
</dbReference>
<evidence type="ECO:0000259" key="1">
    <source>
        <dbReference type="Pfam" id="PF07045"/>
    </source>
</evidence>
<keyword evidence="3" id="KW-1185">Reference proteome</keyword>
<dbReference type="AlphaFoldDB" id="A0Y8B3"/>
<dbReference type="STRING" id="247633.GP2143_13966"/>